<comment type="caution">
    <text evidence="8">The sequence shown here is derived from an EMBL/GenBank/DDBJ whole genome shotgun (WGS) entry which is preliminary data.</text>
</comment>
<keyword evidence="8" id="KW-0966">Cell projection</keyword>
<comment type="similarity">
    <text evidence="1 5">Belongs to the FliD family.</text>
</comment>
<dbReference type="InterPro" id="IPR040026">
    <property type="entry name" value="FliD"/>
</dbReference>
<evidence type="ECO:0000313" key="9">
    <source>
        <dbReference type="Proteomes" id="UP001595880"/>
    </source>
</evidence>
<sequence>MSTMRISGFASGMDIDTMVKDLMKAESIPLQSMQKEKQTLQWKRDDYRNINKLLLDFKDKLLEMRMTTSYRARQVSSTNEDRVSATASSAASQTSFSISKVDQLATSASWLNKGSLTSDKSFNASKSLSSNTFAGGLTWEKGYVNKQNINVDDVNAITLDTNVKAGTDISVVVNGKGFKVADSADNLEANEVYFDQATGKLTFAEGAIKKGDTVQAQYITDTGTVTKSLSEGSNTIALGAGGIATDGTFSMTIDGDTFSLGNQTEGTKYEVTDSSGAKVGVLDTKTGNIVMDEAFTEKTDVSVTFQQNYTSFSVGANTSNGDTHRQFFATENESLNQIVSNVNSANLGVSMLYDSFTERISLTRTETGEFSGDAGADIQLSGGFLTDTLQFDATQNYTDGQNAKFTINGLDTERNSNTFQLDGVTFELKQTFDTTLEGQPVSVNISNDSEAVFENIKEFVETYNTLIDAINSKATETYYRDYEPLTDDQREELTDKQQEDWEDKAKSGLLRNDPILRDILSSMRTDFYSPVNNDASTGVFNQLAAIGITTTKDYMSGGKLEINEAKLKEAIESDPDAVENLFRGDGTTHGEKGIAHRLTDTVNGAMDKIYERAGRASYSNHQFTLGRNLDDLDKQMTRFQDRLTQIEDRYWRQFTAMEKAIAQYNNQASYLMQQFGGTQ</sequence>
<keyword evidence="3" id="KW-0175">Coiled coil</keyword>
<evidence type="ECO:0000256" key="3">
    <source>
        <dbReference type="ARBA" id="ARBA00023054"/>
    </source>
</evidence>
<evidence type="ECO:0000256" key="2">
    <source>
        <dbReference type="ARBA" id="ARBA00011255"/>
    </source>
</evidence>
<organism evidence="8 9">
    <name type="scientific">Gracilibacillus marinus</name>
    <dbReference type="NCBI Taxonomy" id="630535"/>
    <lineage>
        <taxon>Bacteria</taxon>
        <taxon>Bacillati</taxon>
        <taxon>Bacillota</taxon>
        <taxon>Bacilli</taxon>
        <taxon>Bacillales</taxon>
        <taxon>Bacillaceae</taxon>
        <taxon>Gracilibacillus</taxon>
    </lineage>
</organism>
<evidence type="ECO:0000256" key="5">
    <source>
        <dbReference type="RuleBase" id="RU362066"/>
    </source>
</evidence>
<reference evidence="9" key="1">
    <citation type="journal article" date="2019" name="Int. J. Syst. Evol. Microbiol.">
        <title>The Global Catalogue of Microorganisms (GCM) 10K type strain sequencing project: providing services to taxonomists for standard genome sequencing and annotation.</title>
        <authorList>
            <consortium name="The Broad Institute Genomics Platform"/>
            <consortium name="The Broad Institute Genome Sequencing Center for Infectious Disease"/>
            <person name="Wu L."/>
            <person name="Ma J."/>
        </authorList>
    </citation>
    <scope>NUCLEOTIDE SEQUENCE [LARGE SCALE GENOMIC DNA]</scope>
    <source>
        <strain evidence="9">KACC 14058</strain>
    </source>
</reference>
<dbReference type="Pfam" id="PF07195">
    <property type="entry name" value="FliD_C"/>
    <property type="match status" value="1"/>
</dbReference>
<evidence type="ECO:0000256" key="1">
    <source>
        <dbReference type="ARBA" id="ARBA00009764"/>
    </source>
</evidence>
<keyword evidence="8" id="KW-0969">Cilium</keyword>
<comment type="function">
    <text evidence="5">Required for morphogenesis and for the elongation of the flagellar filament by facilitating polymerization of the flagellin monomers at the tip of growing filament. Forms a capping structure, which prevents flagellin subunits (transported through the central channel of the flagellum) from leaking out without polymerization at the distal end.</text>
</comment>
<keyword evidence="4 5" id="KW-0975">Bacterial flagellum</keyword>
<protein>
    <recommendedName>
        <fullName evidence="5">Flagellar hook-associated protein 2</fullName>
        <shortName evidence="5">HAP2</shortName>
    </recommendedName>
    <alternativeName>
        <fullName evidence="5">Flagellar cap protein</fullName>
    </alternativeName>
</protein>
<keyword evidence="9" id="KW-1185">Reference proteome</keyword>
<dbReference type="EMBL" id="JBHSDV010000001">
    <property type="protein sequence ID" value="MFC4387047.1"/>
    <property type="molecule type" value="Genomic_DNA"/>
</dbReference>
<keyword evidence="5" id="KW-0964">Secreted</keyword>
<keyword evidence="8" id="KW-0282">Flagellum</keyword>
<name>A0ABV8VRF2_9BACI</name>
<dbReference type="PANTHER" id="PTHR30288:SF0">
    <property type="entry name" value="FLAGELLAR HOOK-ASSOCIATED PROTEIN 2"/>
    <property type="match status" value="1"/>
</dbReference>
<dbReference type="Pfam" id="PF02465">
    <property type="entry name" value="FliD_N"/>
    <property type="match status" value="1"/>
</dbReference>
<comment type="subunit">
    <text evidence="2 5">Homopentamer.</text>
</comment>
<gene>
    <name evidence="8" type="primary">fliD</name>
    <name evidence="8" type="ORF">ACFOZ1_04410</name>
</gene>
<dbReference type="Proteomes" id="UP001595880">
    <property type="component" value="Unassembled WGS sequence"/>
</dbReference>
<evidence type="ECO:0000259" key="6">
    <source>
        <dbReference type="Pfam" id="PF02465"/>
    </source>
</evidence>
<dbReference type="RefSeq" id="WP_390196375.1">
    <property type="nucleotide sequence ID" value="NZ_JBHSDV010000001.1"/>
</dbReference>
<accession>A0ABV8VRF2</accession>
<evidence type="ECO:0000259" key="7">
    <source>
        <dbReference type="Pfam" id="PF07195"/>
    </source>
</evidence>
<evidence type="ECO:0000313" key="8">
    <source>
        <dbReference type="EMBL" id="MFC4387047.1"/>
    </source>
</evidence>
<dbReference type="PANTHER" id="PTHR30288">
    <property type="entry name" value="FLAGELLAR CAP/ASSEMBLY PROTEIN FLID"/>
    <property type="match status" value="1"/>
</dbReference>
<feature type="domain" description="Flagellar hook-associated protein 2 N-terminal" evidence="6">
    <location>
        <begin position="11"/>
        <end position="107"/>
    </location>
</feature>
<comment type="subcellular location">
    <subcellularLocation>
        <location evidence="5">Secreted</location>
    </subcellularLocation>
    <subcellularLocation>
        <location evidence="5">Bacterial flagellum</location>
    </subcellularLocation>
</comment>
<dbReference type="InterPro" id="IPR010809">
    <property type="entry name" value="FliD_C"/>
</dbReference>
<evidence type="ECO:0000256" key="4">
    <source>
        <dbReference type="ARBA" id="ARBA00023143"/>
    </source>
</evidence>
<proteinExistence type="inferred from homology"/>
<dbReference type="InterPro" id="IPR003481">
    <property type="entry name" value="FliD_N"/>
</dbReference>
<feature type="domain" description="Flagellar hook-associated protein 2 C-terminal" evidence="7">
    <location>
        <begin position="400"/>
        <end position="666"/>
    </location>
</feature>